<dbReference type="GO" id="GO:0003700">
    <property type="term" value="F:DNA-binding transcription factor activity"/>
    <property type="evidence" value="ECO:0007669"/>
    <property type="project" value="InterPro"/>
</dbReference>
<dbReference type="RefSeq" id="WP_099917099.1">
    <property type="nucleotide sequence ID" value="NZ_BMHS01000017.1"/>
</dbReference>
<name>A0A2G8SY84_9BURK</name>
<evidence type="ECO:0000313" key="2">
    <source>
        <dbReference type="EMBL" id="PIL38683.1"/>
    </source>
</evidence>
<dbReference type="SMART" id="SM00347">
    <property type="entry name" value="HTH_MARR"/>
    <property type="match status" value="1"/>
</dbReference>
<accession>A0A2G8SY84</accession>
<dbReference type="EMBL" id="PDOB01000031">
    <property type="protein sequence ID" value="PIL38683.1"/>
    <property type="molecule type" value="Genomic_DNA"/>
</dbReference>
<dbReference type="InterPro" id="IPR011991">
    <property type="entry name" value="ArsR-like_HTH"/>
</dbReference>
<keyword evidence="3" id="KW-1185">Reference proteome</keyword>
<dbReference type="PANTHER" id="PTHR33164">
    <property type="entry name" value="TRANSCRIPTIONAL REGULATOR, MARR FAMILY"/>
    <property type="match status" value="1"/>
</dbReference>
<feature type="domain" description="HTH marR-type" evidence="1">
    <location>
        <begin position="1"/>
        <end position="150"/>
    </location>
</feature>
<comment type="caution">
    <text evidence="2">The sequence shown here is derived from an EMBL/GenBank/DDBJ whole genome shotgun (WGS) entry which is preliminary data.</text>
</comment>
<dbReference type="PROSITE" id="PS50995">
    <property type="entry name" value="HTH_MARR_2"/>
    <property type="match status" value="1"/>
</dbReference>
<evidence type="ECO:0000313" key="3">
    <source>
        <dbReference type="Proteomes" id="UP000228593"/>
    </source>
</evidence>
<dbReference type="CDD" id="cd00090">
    <property type="entry name" value="HTH_ARSR"/>
    <property type="match status" value="1"/>
</dbReference>
<dbReference type="InterPro" id="IPR039422">
    <property type="entry name" value="MarR/SlyA-like"/>
</dbReference>
<dbReference type="InterPro" id="IPR036390">
    <property type="entry name" value="WH_DNA-bd_sf"/>
</dbReference>
<dbReference type="InterPro" id="IPR000835">
    <property type="entry name" value="HTH_MarR-typ"/>
</dbReference>
<dbReference type="GO" id="GO:0006950">
    <property type="term" value="P:response to stress"/>
    <property type="evidence" value="ECO:0007669"/>
    <property type="project" value="TreeGrafter"/>
</dbReference>
<gene>
    <name evidence="2" type="ORF">CR103_16765</name>
</gene>
<dbReference type="SUPFAM" id="SSF46785">
    <property type="entry name" value="Winged helix' DNA-binding domain"/>
    <property type="match status" value="1"/>
</dbReference>
<dbReference type="OrthoDB" id="8964931at2"/>
<dbReference type="PANTHER" id="PTHR33164:SF105">
    <property type="entry name" value="TRANSCRIPTIONAL REPRESSOR PROTEIN-RELATED"/>
    <property type="match status" value="1"/>
</dbReference>
<sequence>MADTVDKPLGCTCFKLRKLTRTMSRLYDQHLAAVGLKTTQYSVLTNAAREPLPVAELAERLGAERTTLTRNLKPLLDAGWVTLEAGADGRQRIVTITHAGRAKVKQAYVAWRAAQDALEDLLGTATVRALHVQLDATLNQLTPLVEELPHARAD</sequence>
<dbReference type="Pfam" id="PF12802">
    <property type="entry name" value="MarR_2"/>
    <property type="match status" value="1"/>
</dbReference>
<dbReference type="Gene3D" id="1.10.10.10">
    <property type="entry name" value="Winged helix-like DNA-binding domain superfamily/Winged helix DNA-binding domain"/>
    <property type="match status" value="1"/>
</dbReference>
<dbReference type="Proteomes" id="UP000228593">
    <property type="component" value="Unassembled WGS sequence"/>
</dbReference>
<dbReference type="InterPro" id="IPR036388">
    <property type="entry name" value="WH-like_DNA-bd_sf"/>
</dbReference>
<proteinExistence type="predicted"/>
<evidence type="ECO:0000259" key="1">
    <source>
        <dbReference type="PROSITE" id="PS50995"/>
    </source>
</evidence>
<reference evidence="2 3" key="1">
    <citation type="submission" date="2017-10" db="EMBL/GenBank/DDBJ databases">
        <title>Massilia psychrophilum sp. nov., a novel purple-pigmented bacterium isolated from Tianshan glacier, Xinjiang Municipality, China.</title>
        <authorList>
            <person name="Wang H."/>
        </authorList>
    </citation>
    <scope>NUCLEOTIDE SEQUENCE [LARGE SCALE GENOMIC DNA]</scope>
    <source>
        <strain evidence="2 3">JCM 30813</strain>
    </source>
</reference>
<protein>
    <submittedName>
        <fullName evidence="2">MarR family transcriptional regulator</fullName>
    </submittedName>
</protein>
<dbReference type="AlphaFoldDB" id="A0A2G8SY84"/>
<organism evidence="2 3">
    <name type="scientific">Massilia psychrophila</name>
    <dbReference type="NCBI Taxonomy" id="1603353"/>
    <lineage>
        <taxon>Bacteria</taxon>
        <taxon>Pseudomonadati</taxon>
        <taxon>Pseudomonadota</taxon>
        <taxon>Betaproteobacteria</taxon>
        <taxon>Burkholderiales</taxon>
        <taxon>Oxalobacteraceae</taxon>
        <taxon>Telluria group</taxon>
        <taxon>Massilia</taxon>
    </lineage>
</organism>